<accession>A0A0L0VVD9</accession>
<comment type="caution">
    <text evidence="1">The sequence shown here is derived from an EMBL/GenBank/DDBJ whole genome shotgun (WGS) entry which is preliminary data.</text>
</comment>
<reference evidence="2" key="1">
    <citation type="submission" date="2014-03" db="EMBL/GenBank/DDBJ databases">
        <title>The Genome Sequence of Puccinia striiformis f. sp. tritici PST-78.</title>
        <authorList>
            <consortium name="The Broad Institute Genome Sequencing Platform"/>
            <person name="Cuomo C."/>
            <person name="Hulbert S."/>
            <person name="Chen X."/>
            <person name="Walker B."/>
            <person name="Young S.K."/>
            <person name="Zeng Q."/>
            <person name="Gargeya S."/>
            <person name="Fitzgerald M."/>
            <person name="Haas B."/>
            <person name="Abouelleil A."/>
            <person name="Alvarado L."/>
            <person name="Arachchi H.M."/>
            <person name="Berlin A.M."/>
            <person name="Chapman S.B."/>
            <person name="Goldberg J."/>
            <person name="Griggs A."/>
            <person name="Gujja S."/>
            <person name="Hansen M."/>
            <person name="Howarth C."/>
            <person name="Imamovic A."/>
            <person name="Larimer J."/>
            <person name="McCowan C."/>
            <person name="Montmayeur A."/>
            <person name="Murphy C."/>
            <person name="Neiman D."/>
            <person name="Pearson M."/>
            <person name="Priest M."/>
            <person name="Roberts A."/>
            <person name="Saif S."/>
            <person name="Shea T."/>
            <person name="Sisk P."/>
            <person name="Sykes S."/>
            <person name="Wortman J."/>
            <person name="Nusbaum C."/>
            <person name="Birren B."/>
        </authorList>
    </citation>
    <scope>NUCLEOTIDE SEQUENCE [LARGE SCALE GENOMIC DNA]</scope>
    <source>
        <strain evidence="2">race PST-78</strain>
    </source>
</reference>
<sequence length="293" mass="32845">MVMSIYPSQFALAAAAVDYLQDENKWIQCINALLTIVLHGLDAAGGAGELASRVMLCAMRKAMLKSGEADLLTGRPVCLVNFLEALTGKKEDDLQLGLISTENRDDLLENGMIIWNHFSLIKYSPTSKELLQFMHRGIAPQCHANQPGIDQIFTIYLKRDSDCLDAKNVKKRNRDPSLEDENHKLTNVYTKGKIETNPYLILYMNLNSQQNNTLTLPPFAERTRSDTGVATTQDLRRASLSFNGIDQFGCLTSQELRDVLQTLIDLEPDFVALQSDEPGKQYSKLINPHLQNK</sequence>
<proteinExistence type="predicted"/>
<dbReference type="EMBL" id="AJIL01000018">
    <property type="protein sequence ID" value="KNF03269.1"/>
    <property type="molecule type" value="Genomic_DNA"/>
</dbReference>
<dbReference type="AlphaFoldDB" id="A0A0L0VVD9"/>
<evidence type="ECO:0000313" key="1">
    <source>
        <dbReference type="EMBL" id="KNF03269.1"/>
    </source>
</evidence>
<name>A0A0L0VVD9_9BASI</name>
<evidence type="ECO:0000313" key="2">
    <source>
        <dbReference type="Proteomes" id="UP000054564"/>
    </source>
</evidence>
<dbReference type="PANTHER" id="PTHR33266">
    <property type="entry name" value="CHROMOSOME 15, WHOLE GENOME SHOTGUN SEQUENCE"/>
    <property type="match status" value="1"/>
</dbReference>
<gene>
    <name evidence="1" type="ORF">PSTG_03534</name>
</gene>
<protein>
    <submittedName>
        <fullName evidence="1">Uncharacterized protein</fullName>
    </submittedName>
</protein>
<dbReference type="PANTHER" id="PTHR33266:SF1">
    <property type="entry name" value="F-BOX DOMAIN-CONTAINING PROTEIN"/>
    <property type="match status" value="1"/>
</dbReference>
<dbReference type="Proteomes" id="UP000054564">
    <property type="component" value="Unassembled WGS sequence"/>
</dbReference>
<keyword evidence="2" id="KW-1185">Reference proteome</keyword>
<organism evidence="1 2">
    <name type="scientific">Puccinia striiformis f. sp. tritici PST-78</name>
    <dbReference type="NCBI Taxonomy" id="1165861"/>
    <lineage>
        <taxon>Eukaryota</taxon>
        <taxon>Fungi</taxon>
        <taxon>Dikarya</taxon>
        <taxon>Basidiomycota</taxon>
        <taxon>Pucciniomycotina</taxon>
        <taxon>Pucciniomycetes</taxon>
        <taxon>Pucciniales</taxon>
        <taxon>Pucciniaceae</taxon>
        <taxon>Puccinia</taxon>
    </lineage>
</organism>